<dbReference type="EMBL" id="BPLQ01013632">
    <property type="protein sequence ID" value="GIY73582.1"/>
    <property type="molecule type" value="Genomic_DNA"/>
</dbReference>
<gene>
    <name evidence="2" type="ORF">CDAR_429601</name>
</gene>
<reference evidence="2 3" key="1">
    <citation type="submission" date="2021-06" db="EMBL/GenBank/DDBJ databases">
        <title>Caerostris darwini draft genome.</title>
        <authorList>
            <person name="Kono N."/>
            <person name="Arakawa K."/>
        </authorList>
    </citation>
    <scope>NUCLEOTIDE SEQUENCE [LARGE SCALE GENOMIC DNA]</scope>
</reference>
<organism evidence="2 3">
    <name type="scientific">Caerostris darwini</name>
    <dbReference type="NCBI Taxonomy" id="1538125"/>
    <lineage>
        <taxon>Eukaryota</taxon>
        <taxon>Metazoa</taxon>
        <taxon>Ecdysozoa</taxon>
        <taxon>Arthropoda</taxon>
        <taxon>Chelicerata</taxon>
        <taxon>Arachnida</taxon>
        <taxon>Araneae</taxon>
        <taxon>Araneomorphae</taxon>
        <taxon>Entelegynae</taxon>
        <taxon>Araneoidea</taxon>
        <taxon>Araneidae</taxon>
        <taxon>Caerostris</taxon>
    </lineage>
</organism>
<keyword evidence="3" id="KW-1185">Reference proteome</keyword>
<evidence type="ECO:0000256" key="1">
    <source>
        <dbReference type="SAM" id="MobiDB-lite"/>
    </source>
</evidence>
<feature type="region of interest" description="Disordered" evidence="1">
    <location>
        <begin position="1"/>
        <end position="50"/>
    </location>
</feature>
<sequence>MQDDALSLHAYSGDEDYEDISEPELETKDPDLSEPPPSNKTNSPSPRFERTKRVFLPEPALVFGTNNWIPHIIHHVDFPRE</sequence>
<feature type="compositionally biased region" description="Acidic residues" evidence="1">
    <location>
        <begin position="13"/>
        <end position="24"/>
    </location>
</feature>
<dbReference type="Proteomes" id="UP001054837">
    <property type="component" value="Unassembled WGS sequence"/>
</dbReference>
<dbReference type="AlphaFoldDB" id="A0AAV4VT67"/>
<protein>
    <submittedName>
        <fullName evidence="2">Uncharacterized protein</fullName>
    </submittedName>
</protein>
<proteinExistence type="predicted"/>
<evidence type="ECO:0000313" key="2">
    <source>
        <dbReference type="EMBL" id="GIY73582.1"/>
    </source>
</evidence>
<accession>A0AAV4VT67</accession>
<comment type="caution">
    <text evidence="2">The sequence shown here is derived from an EMBL/GenBank/DDBJ whole genome shotgun (WGS) entry which is preliminary data.</text>
</comment>
<name>A0AAV4VT67_9ARAC</name>
<evidence type="ECO:0000313" key="3">
    <source>
        <dbReference type="Proteomes" id="UP001054837"/>
    </source>
</evidence>